<sequence>MADYIMRAAEIYYGFSPKEIRRFAYELAMKYKLSFPSQWKENKMASKDWFTCFMKRQSQLSIRCAQPTSMSRATSFNETNVNIFSDNLQNVIDKYKFEAKDIYNADETGITTVQKPDRIVTKRGTRQVGALTSAERGSLVTIICAVNAIGNSIPPVFIFPRLRYQEHFVRDGPTGSIGAGNANGWMQENEFVIFLKHFQKYTSATVSHKVLLLLDNHSSHIHPSP</sequence>
<dbReference type="PaxDb" id="67767-A0A0J7JZT4"/>
<accession>A0A0J7JZT4</accession>
<dbReference type="PANTHER" id="PTHR19303">
    <property type="entry name" value="TRANSPOSON"/>
    <property type="match status" value="1"/>
</dbReference>
<feature type="domain" description="DDE-1" evidence="1">
    <location>
        <begin position="139"/>
        <end position="220"/>
    </location>
</feature>
<gene>
    <name evidence="2" type="ORF">RF55_20082</name>
</gene>
<protein>
    <submittedName>
        <fullName evidence="2">Tigger transposable element-derived protein 6-like protein</fullName>
    </submittedName>
</protein>
<name>A0A0J7JZT4_LASNI</name>
<dbReference type="Proteomes" id="UP000036403">
    <property type="component" value="Unassembled WGS sequence"/>
</dbReference>
<dbReference type="GO" id="GO:0005634">
    <property type="term" value="C:nucleus"/>
    <property type="evidence" value="ECO:0007669"/>
    <property type="project" value="TreeGrafter"/>
</dbReference>
<dbReference type="AlphaFoldDB" id="A0A0J7JZT4"/>
<evidence type="ECO:0000259" key="1">
    <source>
        <dbReference type="Pfam" id="PF03184"/>
    </source>
</evidence>
<proteinExistence type="predicted"/>
<dbReference type="EMBL" id="LBMM01019902">
    <property type="protein sequence ID" value="KMQ83426.1"/>
    <property type="molecule type" value="Genomic_DNA"/>
</dbReference>
<keyword evidence="3" id="KW-1185">Reference proteome</keyword>
<dbReference type="STRING" id="67767.A0A0J7JZT4"/>
<dbReference type="Pfam" id="PF03184">
    <property type="entry name" value="DDE_1"/>
    <property type="match status" value="1"/>
</dbReference>
<dbReference type="InterPro" id="IPR004875">
    <property type="entry name" value="DDE_SF_endonuclease_dom"/>
</dbReference>
<dbReference type="PANTHER" id="PTHR19303:SF71">
    <property type="entry name" value="ZINC FINGER PHD-TYPE DOMAIN-CONTAINING PROTEIN"/>
    <property type="match status" value="1"/>
</dbReference>
<dbReference type="InterPro" id="IPR050863">
    <property type="entry name" value="CenT-Element_Derived"/>
</dbReference>
<comment type="caution">
    <text evidence="2">The sequence shown here is derived from an EMBL/GenBank/DDBJ whole genome shotgun (WGS) entry which is preliminary data.</text>
</comment>
<evidence type="ECO:0000313" key="3">
    <source>
        <dbReference type="Proteomes" id="UP000036403"/>
    </source>
</evidence>
<evidence type="ECO:0000313" key="2">
    <source>
        <dbReference type="EMBL" id="KMQ83426.1"/>
    </source>
</evidence>
<dbReference type="GO" id="GO:0003677">
    <property type="term" value="F:DNA binding"/>
    <property type="evidence" value="ECO:0007669"/>
    <property type="project" value="TreeGrafter"/>
</dbReference>
<dbReference type="OrthoDB" id="7693963at2759"/>
<organism evidence="2 3">
    <name type="scientific">Lasius niger</name>
    <name type="common">Black garden ant</name>
    <dbReference type="NCBI Taxonomy" id="67767"/>
    <lineage>
        <taxon>Eukaryota</taxon>
        <taxon>Metazoa</taxon>
        <taxon>Ecdysozoa</taxon>
        <taxon>Arthropoda</taxon>
        <taxon>Hexapoda</taxon>
        <taxon>Insecta</taxon>
        <taxon>Pterygota</taxon>
        <taxon>Neoptera</taxon>
        <taxon>Endopterygota</taxon>
        <taxon>Hymenoptera</taxon>
        <taxon>Apocrita</taxon>
        <taxon>Aculeata</taxon>
        <taxon>Formicoidea</taxon>
        <taxon>Formicidae</taxon>
        <taxon>Formicinae</taxon>
        <taxon>Lasius</taxon>
        <taxon>Lasius</taxon>
    </lineage>
</organism>
<reference evidence="2 3" key="1">
    <citation type="submission" date="2015-04" db="EMBL/GenBank/DDBJ databases">
        <title>Lasius niger genome sequencing.</title>
        <authorList>
            <person name="Konorov E.A."/>
            <person name="Nikitin M.A."/>
            <person name="Kirill M.V."/>
            <person name="Chang P."/>
        </authorList>
    </citation>
    <scope>NUCLEOTIDE SEQUENCE [LARGE SCALE GENOMIC DNA]</scope>
    <source>
        <tissue evidence="2">Whole</tissue>
    </source>
</reference>